<keyword evidence="1" id="KW-0812">Transmembrane</keyword>
<evidence type="ECO:0000313" key="2">
    <source>
        <dbReference type="EMBL" id="TNB57024.1"/>
    </source>
</evidence>
<dbReference type="KEGG" id="chv:CHELV3228_0872"/>
<dbReference type="Pfam" id="PF04748">
    <property type="entry name" value="Polysacc_deac_2"/>
    <property type="match status" value="1"/>
</dbReference>
<dbReference type="InterPro" id="IPR006837">
    <property type="entry name" value="Divergent_DAC"/>
</dbReference>
<dbReference type="GeneID" id="52036779"/>
<sequence>MSKKNITQIQRFLILIILILICVILSLLILSKKQTQSVKESNETNINVSLRQSVEESQSSVFKPLEQNLSKVDLGKNDLNETTLTEENLSKNEANLSLFDLNKSALIEQNLSKDTNLSQDINLSKEQNQSPILKEQNLSQKEKIKPNLTKGQKPKLAIIIDDMASKEQVKNAKALHLKINPSFFPSHTLHPNTPKLAKEFKFYMVHLPLEALYFQNKMPVLSPSDSEEVIEKNIIKIKSEFKDLRFINNHTGSLFTGDEEAMRKLYKVLARHNLIFVDSKTTHDSKAPKIAKEMQKTYIQRDVFLDNEDEVGYIKKQLLSAVKLAHKKGYAIVIGHPKHNTFKALRESKELLESVELVYLSELYE</sequence>
<dbReference type="RefSeq" id="WP_082199719.1">
    <property type="nucleotide sequence ID" value="NZ_CP020478.1"/>
</dbReference>
<dbReference type="PANTHER" id="PTHR30105">
    <property type="entry name" value="UNCHARACTERIZED YIBQ-RELATED"/>
    <property type="match status" value="1"/>
</dbReference>
<dbReference type="GO" id="GO:0005975">
    <property type="term" value="P:carbohydrate metabolic process"/>
    <property type="evidence" value="ECO:0007669"/>
    <property type="project" value="InterPro"/>
</dbReference>
<keyword evidence="1" id="KW-0472">Membrane</keyword>
<keyword evidence="1" id="KW-1133">Transmembrane helix</keyword>
<proteinExistence type="predicted"/>
<organism evidence="2 3">
    <name type="scientific">Campylobacter helveticus</name>
    <dbReference type="NCBI Taxonomy" id="28898"/>
    <lineage>
        <taxon>Bacteria</taxon>
        <taxon>Pseudomonadati</taxon>
        <taxon>Campylobacterota</taxon>
        <taxon>Epsilonproteobacteria</taxon>
        <taxon>Campylobacterales</taxon>
        <taxon>Campylobacteraceae</taxon>
        <taxon>Campylobacter</taxon>
    </lineage>
</organism>
<reference evidence="2 3" key="1">
    <citation type="submission" date="2019-05" db="EMBL/GenBank/DDBJ databases">
        <title>Draft genomes of eight strains of Campylobacter helveticus isolated from cats and a dog in New Zealand.</title>
        <authorList>
            <person name="Bojanic K."/>
            <person name="Midwinter A.C."/>
            <person name="Biggs P.J."/>
            <person name="Acke E."/>
            <person name="Cornelius A.J."/>
            <person name="Marshall J.C."/>
        </authorList>
    </citation>
    <scope>NUCLEOTIDE SEQUENCE [LARGE SCALE GENOMIC DNA]</scope>
    <source>
        <strain evidence="2 3">ACP123b</strain>
    </source>
</reference>
<evidence type="ECO:0000313" key="3">
    <source>
        <dbReference type="Proteomes" id="UP000306813"/>
    </source>
</evidence>
<protein>
    <submittedName>
        <fullName evidence="2">Divergent polysaccharide deacetylase family protein</fullName>
    </submittedName>
</protein>
<dbReference type="SUPFAM" id="SSF88713">
    <property type="entry name" value="Glycoside hydrolase/deacetylase"/>
    <property type="match status" value="1"/>
</dbReference>
<gene>
    <name evidence="2" type="ORF">FDW42_06095</name>
</gene>
<feature type="transmembrane region" description="Helical" evidence="1">
    <location>
        <begin position="12"/>
        <end position="30"/>
    </location>
</feature>
<dbReference type="PANTHER" id="PTHR30105:SF2">
    <property type="entry name" value="DIVERGENT POLYSACCHARIDE DEACETYLASE SUPERFAMILY"/>
    <property type="match status" value="1"/>
</dbReference>
<evidence type="ECO:0000256" key="1">
    <source>
        <dbReference type="SAM" id="Phobius"/>
    </source>
</evidence>
<dbReference type="CDD" id="cd10936">
    <property type="entry name" value="CE4_DAC2"/>
    <property type="match status" value="1"/>
</dbReference>
<dbReference type="Proteomes" id="UP000306813">
    <property type="component" value="Unassembled WGS sequence"/>
</dbReference>
<dbReference type="InterPro" id="IPR011330">
    <property type="entry name" value="Glyco_hydro/deAcase_b/a-brl"/>
</dbReference>
<name>A0AAX2UIM5_9BACT</name>
<comment type="caution">
    <text evidence="2">The sequence shown here is derived from an EMBL/GenBank/DDBJ whole genome shotgun (WGS) entry which is preliminary data.</text>
</comment>
<dbReference type="EMBL" id="VDBS01000046">
    <property type="protein sequence ID" value="TNB57024.1"/>
    <property type="molecule type" value="Genomic_DNA"/>
</dbReference>
<dbReference type="Gene3D" id="3.20.20.370">
    <property type="entry name" value="Glycoside hydrolase/deacetylase"/>
    <property type="match status" value="1"/>
</dbReference>
<accession>A0AAX2UIM5</accession>
<dbReference type="AlphaFoldDB" id="A0AAX2UIM5"/>